<feature type="compositionally biased region" description="Low complexity" evidence="1">
    <location>
        <begin position="220"/>
        <end position="229"/>
    </location>
</feature>
<accession>A0A833U437</accession>
<dbReference type="Pfam" id="PF14223">
    <property type="entry name" value="Retrotran_gag_2"/>
    <property type="match status" value="1"/>
</dbReference>
<sequence length="229" mass="25469">MVPYFRGQDLFGYLDGTISTPPKIIFVSQLESNAISDIPNPTYSHWMRQDNLILSTLMSLLTEGVLAQIVNHTISSTVWRALDETFSSRYRAKIVQIHTQLAMATKGSKSAIGYFLFIKKLTDELAVAGQPLNYEDVITYVLTGLGHEYDSFVVSVLARTDTVTIEEIYSLLLTTKAHLSRHQLSSPVPPSSVNVAQRKYLQPARERGGPRGRGCGNRGGYNNNSRTND</sequence>
<evidence type="ECO:0008006" key="4">
    <source>
        <dbReference type="Google" id="ProtNLM"/>
    </source>
</evidence>
<reference evidence="2" key="2">
    <citation type="submission" date="2020-03" db="EMBL/GenBank/DDBJ databases">
        <title>Walnut 2.0.</title>
        <authorList>
            <person name="Marrano A."/>
            <person name="Britton M."/>
            <person name="Zimin A.V."/>
            <person name="Zaini P.A."/>
            <person name="Workman R."/>
            <person name="Puiu D."/>
            <person name="Bianco L."/>
            <person name="Allen B.J."/>
            <person name="Troggio M."/>
            <person name="Leslie C.A."/>
            <person name="Timp W."/>
            <person name="Dendekar A."/>
            <person name="Salzberg S.L."/>
            <person name="Neale D.B."/>
        </authorList>
    </citation>
    <scope>NUCLEOTIDE SEQUENCE</scope>
    <source>
        <tissue evidence="2">Leaves</tissue>
    </source>
</reference>
<name>A0A833U437_JUGRE</name>
<comment type="caution">
    <text evidence="2">The sequence shown here is derived from an EMBL/GenBank/DDBJ whole genome shotgun (WGS) entry which is preliminary data.</text>
</comment>
<dbReference type="Proteomes" id="UP000619265">
    <property type="component" value="Unassembled WGS sequence"/>
</dbReference>
<evidence type="ECO:0000313" key="3">
    <source>
        <dbReference type="Proteomes" id="UP000619265"/>
    </source>
</evidence>
<dbReference type="AlphaFoldDB" id="A0A833U437"/>
<evidence type="ECO:0000256" key="1">
    <source>
        <dbReference type="SAM" id="MobiDB-lite"/>
    </source>
</evidence>
<organism evidence="2 3">
    <name type="scientific">Juglans regia</name>
    <name type="common">English walnut</name>
    <dbReference type="NCBI Taxonomy" id="51240"/>
    <lineage>
        <taxon>Eukaryota</taxon>
        <taxon>Viridiplantae</taxon>
        <taxon>Streptophyta</taxon>
        <taxon>Embryophyta</taxon>
        <taxon>Tracheophyta</taxon>
        <taxon>Spermatophyta</taxon>
        <taxon>Magnoliopsida</taxon>
        <taxon>eudicotyledons</taxon>
        <taxon>Gunneridae</taxon>
        <taxon>Pentapetalae</taxon>
        <taxon>rosids</taxon>
        <taxon>fabids</taxon>
        <taxon>Fagales</taxon>
        <taxon>Juglandaceae</taxon>
        <taxon>Juglans</taxon>
    </lineage>
</organism>
<dbReference type="PANTHER" id="PTHR47481">
    <property type="match status" value="1"/>
</dbReference>
<dbReference type="Gramene" id="Jr13_21120_p1">
    <property type="protein sequence ID" value="cds.Jr13_21120_p1"/>
    <property type="gene ID" value="Jr13_21120"/>
</dbReference>
<proteinExistence type="predicted"/>
<evidence type="ECO:0000313" key="2">
    <source>
        <dbReference type="EMBL" id="KAF5450198.1"/>
    </source>
</evidence>
<dbReference type="EMBL" id="LIHL02000013">
    <property type="protein sequence ID" value="KAF5450198.1"/>
    <property type="molecule type" value="Genomic_DNA"/>
</dbReference>
<dbReference type="PANTHER" id="PTHR47481:SF10">
    <property type="entry name" value="COPIA-LIKE POLYPROTEIN_RETROTRANSPOSON"/>
    <property type="match status" value="1"/>
</dbReference>
<protein>
    <recommendedName>
        <fullName evidence="4">Retrovirus-related Pol polyprotein from transposon RE1</fullName>
    </recommendedName>
</protein>
<gene>
    <name evidence="2" type="ORF">F2P56_030567</name>
</gene>
<feature type="region of interest" description="Disordered" evidence="1">
    <location>
        <begin position="183"/>
        <end position="229"/>
    </location>
</feature>
<reference evidence="2" key="1">
    <citation type="submission" date="2015-10" db="EMBL/GenBank/DDBJ databases">
        <authorList>
            <person name="Martinez-Garcia P.J."/>
            <person name="Crepeau M.W."/>
            <person name="Puiu D."/>
            <person name="Gonzalez-Ibeas D."/>
            <person name="Whalen J."/>
            <person name="Stevens K."/>
            <person name="Paul R."/>
            <person name="Butterfield T."/>
            <person name="Britton M."/>
            <person name="Reagan R."/>
            <person name="Chakraborty S."/>
            <person name="Walawage S.L."/>
            <person name="Vasquez-Gross H.A."/>
            <person name="Cardeno C."/>
            <person name="Famula R."/>
            <person name="Pratt K."/>
            <person name="Kuruganti S."/>
            <person name="Aradhya M.K."/>
            <person name="Leslie C.A."/>
            <person name="Dandekar A.M."/>
            <person name="Salzberg S.L."/>
            <person name="Wegrzyn J.L."/>
            <person name="Langley C.H."/>
            <person name="Neale D.B."/>
        </authorList>
    </citation>
    <scope>NUCLEOTIDE SEQUENCE</scope>
    <source>
        <tissue evidence="2">Leaves</tissue>
    </source>
</reference>